<dbReference type="AlphaFoldDB" id="A0AAN7Z9Z7"/>
<accession>A0AAN7Z9Z7</accession>
<reference evidence="2 3" key="1">
    <citation type="submission" date="2023-10" db="EMBL/GenBank/DDBJ databases">
        <title>Draft genome sequence of Xylaria bambusicola isolate GMP-LS, the root and basal stem rot pathogen of sugarcane in Indonesia.</title>
        <authorList>
            <person name="Selvaraj P."/>
            <person name="Muralishankar V."/>
            <person name="Muruganantham S."/>
            <person name="Sp S."/>
            <person name="Haryani S."/>
            <person name="Lau K.J.X."/>
            <person name="Naqvi N.I."/>
        </authorList>
    </citation>
    <scope>NUCLEOTIDE SEQUENCE [LARGE SCALE GENOMIC DNA]</scope>
    <source>
        <strain evidence="2">GMP-LS</strain>
    </source>
</reference>
<dbReference type="Proteomes" id="UP001305414">
    <property type="component" value="Unassembled WGS sequence"/>
</dbReference>
<name>A0AAN7Z9Z7_9PEZI</name>
<evidence type="ECO:0000256" key="1">
    <source>
        <dbReference type="SAM" id="MobiDB-lite"/>
    </source>
</evidence>
<gene>
    <name evidence="2" type="ORF">RRF57_011269</name>
</gene>
<evidence type="ECO:0000313" key="3">
    <source>
        <dbReference type="Proteomes" id="UP001305414"/>
    </source>
</evidence>
<sequence length="215" mass="23465">MDSRCIKFGNFCETTNAQGLGAKRKTGQRRSAHTLFREQATMTPQSPTAIQSGIAPTQRIAPLPIETQASASLGLGPHSMNTIIDPCPSDIMLSDFDFLDMMETHESPQSYDEITRSTPPSGGLQDSSELTVDMTITGDHPETHRNASDHRDLLELSANLIDDIDRLNGLKNFPAVPPNPAVLETATQRALSQTNVLIDILKRLAIEGEEEGTRL</sequence>
<proteinExistence type="predicted"/>
<organism evidence="2 3">
    <name type="scientific">Xylaria bambusicola</name>
    <dbReference type="NCBI Taxonomy" id="326684"/>
    <lineage>
        <taxon>Eukaryota</taxon>
        <taxon>Fungi</taxon>
        <taxon>Dikarya</taxon>
        <taxon>Ascomycota</taxon>
        <taxon>Pezizomycotina</taxon>
        <taxon>Sordariomycetes</taxon>
        <taxon>Xylariomycetidae</taxon>
        <taxon>Xylariales</taxon>
        <taxon>Xylariaceae</taxon>
        <taxon>Xylaria</taxon>
    </lineage>
</organism>
<keyword evidence="3" id="KW-1185">Reference proteome</keyword>
<feature type="region of interest" description="Disordered" evidence="1">
    <location>
        <begin position="109"/>
        <end position="128"/>
    </location>
</feature>
<protein>
    <submittedName>
        <fullName evidence="2">Uncharacterized protein</fullName>
    </submittedName>
</protein>
<comment type="caution">
    <text evidence="2">The sequence shown here is derived from an EMBL/GenBank/DDBJ whole genome shotgun (WGS) entry which is preliminary data.</text>
</comment>
<evidence type="ECO:0000313" key="2">
    <source>
        <dbReference type="EMBL" id="KAK5635557.1"/>
    </source>
</evidence>
<dbReference type="EMBL" id="JAWHQM010000054">
    <property type="protein sequence ID" value="KAK5635557.1"/>
    <property type="molecule type" value="Genomic_DNA"/>
</dbReference>